<evidence type="ECO:0000256" key="4">
    <source>
        <dbReference type="ARBA" id="ARBA00023163"/>
    </source>
</evidence>
<keyword evidence="2" id="KW-0805">Transcription regulation</keyword>
<evidence type="ECO:0000313" key="7">
    <source>
        <dbReference type="EMBL" id="ORV53167.1"/>
    </source>
</evidence>
<dbReference type="Gene3D" id="1.10.357.10">
    <property type="entry name" value="Tetracycline Repressor, domain 2"/>
    <property type="match status" value="1"/>
</dbReference>
<dbReference type="Pfam" id="PF00440">
    <property type="entry name" value="TetR_N"/>
    <property type="match status" value="1"/>
</dbReference>
<dbReference type="AlphaFoldDB" id="A0A1X1U8N2"/>
<keyword evidence="8" id="KW-1185">Reference proteome</keyword>
<evidence type="ECO:0000256" key="2">
    <source>
        <dbReference type="ARBA" id="ARBA00023015"/>
    </source>
</evidence>
<gene>
    <name evidence="7" type="ORF">AWC05_20730</name>
</gene>
<keyword evidence="4" id="KW-0804">Transcription</keyword>
<feature type="domain" description="HTH tetR-type" evidence="6">
    <location>
        <begin position="15"/>
        <end position="75"/>
    </location>
</feature>
<dbReference type="OrthoDB" id="3190535at2"/>
<keyword evidence="3 5" id="KW-0238">DNA-binding</keyword>
<dbReference type="GO" id="GO:0000976">
    <property type="term" value="F:transcription cis-regulatory region binding"/>
    <property type="evidence" value="ECO:0007669"/>
    <property type="project" value="TreeGrafter"/>
</dbReference>
<dbReference type="PANTHER" id="PTHR30055">
    <property type="entry name" value="HTH-TYPE TRANSCRIPTIONAL REGULATOR RUTR"/>
    <property type="match status" value="1"/>
</dbReference>
<sequence>MAKSAAPAADRGPKKSRQQRLFEEAVQLFNKQGYAGTSIRDLGDALGILPGSVYAHIDNKHTILVRLVEDGVDQYLASSANLSGTAEEQLCALIEAHLNVIAANVDLALVVFHQWRHIEGPDRDRIVAKRRAYEQRIRDIVDLGIKSGEFRGDIDPHMAVLTILGILNWVPEWFSPTRRDPAAAVSKGLAQVILAGVLS</sequence>
<keyword evidence="1" id="KW-0678">Repressor</keyword>
<dbReference type="InterPro" id="IPR036271">
    <property type="entry name" value="Tet_transcr_reg_TetR-rel_C_sf"/>
</dbReference>
<dbReference type="PRINTS" id="PR00455">
    <property type="entry name" value="HTHTETR"/>
</dbReference>
<dbReference type="InterPro" id="IPR001647">
    <property type="entry name" value="HTH_TetR"/>
</dbReference>
<dbReference type="GO" id="GO:0003700">
    <property type="term" value="F:DNA-binding transcription factor activity"/>
    <property type="evidence" value="ECO:0007669"/>
    <property type="project" value="TreeGrafter"/>
</dbReference>
<dbReference type="STRING" id="292462.AWC05_20730"/>
<dbReference type="Gene3D" id="1.10.10.60">
    <property type="entry name" value="Homeodomain-like"/>
    <property type="match status" value="1"/>
</dbReference>
<evidence type="ECO:0000313" key="8">
    <source>
        <dbReference type="Proteomes" id="UP000193010"/>
    </source>
</evidence>
<dbReference type="InterPro" id="IPR041490">
    <property type="entry name" value="KstR2_TetR_C"/>
</dbReference>
<dbReference type="RefSeq" id="WP_085222100.1">
    <property type="nucleotide sequence ID" value="NZ_AP022576.1"/>
</dbReference>
<protein>
    <submittedName>
        <fullName evidence="7">TetR family transcriptional regulator</fullName>
    </submittedName>
</protein>
<dbReference type="PROSITE" id="PS50977">
    <property type="entry name" value="HTH_TETR_2"/>
    <property type="match status" value="1"/>
</dbReference>
<dbReference type="InterPro" id="IPR050109">
    <property type="entry name" value="HTH-type_TetR-like_transc_reg"/>
</dbReference>
<dbReference type="Proteomes" id="UP000193010">
    <property type="component" value="Unassembled WGS sequence"/>
</dbReference>
<evidence type="ECO:0000256" key="1">
    <source>
        <dbReference type="ARBA" id="ARBA00022491"/>
    </source>
</evidence>
<evidence type="ECO:0000256" key="3">
    <source>
        <dbReference type="ARBA" id="ARBA00023125"/>
    </source>
</evidence>
<proteinExistence type="predicted"/>
<accession>A0A1X1U8N2</accession>
<dbReference type="InterPro" id="IPR009057">
    <property type="entry name" value="Homeodomain-like_sf"/>
</dbReference>
<feature type="DNA-binding region" description="H-T-H motif" evidence="5">
    <location>
        <begin position="38"/>
        <end position="57"/>
    </location>
</feature>
<dbReference type="SUPFAM" id="SSF48498">
    <property type="entry name" value="Tetracyclin repressor-like, C-terminal domain"/>
    <property type="match status" value="1"/>
</dbReference>
<evidence type="ECO:0000259" key="6">
    <source>
        <dbReference type="PROSITE" id="PS50977"/>
    </source>
</evidence>
<dbReference type="Pfam" id="PF17932">
    <property type="entry name" value="TetR_C_24"/>
    <property type="match status" value="1"/>
</dbReference>
<dbReference type="SUPFAM" id="SSF46689">
    <property type="entry name" value="Homeodomain-like"/>
    <property type="match status" value="1"/>
</dbReference>
<organism evidence="7 8">
    <name type="scientific">Mycobacterium florentinum</name>
    <dbReference type="NCBI Taxonomy" id="292462"/>
    <lineage>
        <taxon>Bacteria</taxon>
        <taxon>Bacillati</taxon>
        <taxon>Actinomycetota</taxon>
        <taxon>Actinomycetes</taxon>
        <taxon>Mycobacteriales</taxon>
        <taxon>Mycobacteriaceae</taxon>
        <taxon>Mycobacterium</taxon>
        <taxon>Mycobacterium simiae complex</taxon>
    </lineage>
</organism>
<comment type="caution">
    <text evidence="7">The sequence shown here is derived from an EMBL/GenBank/DDBJ whole genome shotgun (WGS) entry which is preliminary data.</text>
</comment>
<evidence type="ECO:0000256" key="5">
    <source>
        <dbReference type="PROSITE-ProRule" id="PRU00335"/>
    </source>
</evidence>
<dbReference type="EMBL" id="LQOV01000014">
    <property type="protein sequence ID" value="ORV53167.1"/>
    <property type="molecule type" value="Genomic_DNA"/>
</dbReference>
<name>A0A1X1U8N2_MYCFL</name>
<reference evidence="7 8" key="1">
    <citation type="submission" date="2016-01" db="EMBL/GenBank/DDBJ databases">
        <title>The new phylogeny of the genus Mycobacterium.</title>
        <authorList>
            <person name="Tarcisio F."/>
            <person name="Conor M."/>
            <person name="Antonella G."/>
            <person name="Elisabetta G."/>
            <person name="Giulia F.S."/>
            <person name="Sara T."/>
            <person name="Anna F."/>
            <person name="Clotilde B."/>
            <person name="Roberto B."/>
            <person name="Veronica D.S."/>
            <person name="Fabio R."/>
            <person name="Monica P."/>
            <person name="Olivier J."/>
            <person name="Enrico T."/>
            <person name="Nicola S."/>
        </authorList>
    </citation>
    <scope>NUCLEOTIDE SEQUENCE [LARGE SCALE GENOMIC DNA]</scope>
    <source>
        <strain evidence="7 8">DSM 44852</strain>
    </source>
</reference>
<dbReference type="PANTHER" id="PTHR30055:SF175">
    <property type="entry name" value="HTH-TYPE TRANSCRIPTIONAL REPRESSOR KSTR2"/>
    <property type="match status" value="1"/>
</dbReference>